<evidence type="ECO:0000256" key="3">
    <source>
        <dbReference type="ARBA" id="ARBA00022989"/>
    </source>
</evidence>
<feature type="transmembrane region" description="Helical" evidence="5">
    <location>
        <begin position="342"/>
        <end position="365"/>
    </location>
</feature>
<keyword evidence="7" id="KW-0436">Ligase</keyword>
<comment type="subcellular location">
    <subcellularLocation>
        <location evidence="1">Membrane</location>
        <topology evidence="1">Multi-pass membrane protein</topology>
    </subcellularLocation>
</comment>
<gene>
    <name evidence="7" type="ORF">DFQ02_103263</name>
</gene>
<comment type="caution">
    <text evidence="7">The sequence shown here is derived from an EMBL/GenBank/DDBJ whole genome shotgun (WGS) entry which is preliminary data.</text>
</comment>
<sequence length="422" mass="49108">MDNIFTLNKIKQGLLISFAFFLPISQKVSTINIVLLVIISILFLKKEHIDAEKGLLYPVILYLFYCGSLFYSSELQLGIIEQKASLLAFPVIFILNENAIFCFRNILKWFVLGCILALCYCELSAFFHSINFENFVFDSRMDKSISFNKSLSNDKNYFFSYPFSIIHQTVYFAMYLSLAIAVLLYEKTVFKNILIRYLFIAFLSLGVLQTLNKAAILVLISILLVYLFKIIKNKKIALLGGLLLIVTGTTLFIKNPRFESFRKSIFETKDEIKVRDFKQIKNNDPNRKNFRVMLWSSAIDLIQKNPIIGIGAGGSHNRLYEVFAVKRQWYDRKEKYHAHNQYFQILLDVGIIGFIPFLLMFHALIEVCRKNNKLKEIIISFILIIGVNLLFESMFERYSGISFFSFFYCLIISQSINKKYEN</sequence>
<keyword evidence="4 5" id="KW-0472">Membrane</keyword>
<keyword evidence="2 5" id="KW-0812">Transmembrane</keyword>
<name>A0A3D9HHB0_9FLAO</name>
<evidence type="ECO:0000256" key="1">
    <source>
        <dbReference type="ARBA" id="ARBA00004141"/>
    </source>
</evidence>
<evidence type="ECO:0000313" key="7">
    <source>
        <dbReference type="EMBL" id="RED48932.1"/>
    </source>
</evidence>
<dbReference type="GO" id="GO:0016874">
    <property type="term" value="F:ligase activity"/>
    <property type="evidence" value="ECO:0007669"/>
    <property type="project" value="UniProtKB-KW"/>
</dbReference>
<dbReference type="InterPro" id="IPR007016">
    <property type="entry name" value="O-antigen_ligase-rel_domated"/>
</dbReference>
<dbReference type="GO" id="GO:0016020">
    <property type="term" value="C:membrane"/>
    <property type="evidence" value="ECO:0007669"/>
    <property type="project" value="UniProtKB-SubCell"/>
</dbReference>
<feature type="domain" description="O-antigen ligase-related" evidence="6">
    <location>
        <begin position="199"/>
        <end position="358"/>
    </location>
</feature>
<keyword evidence="3 5" id="KW-1133">Transmembrane helix</keyword>
<feature type="transmembrane region" description="Helical" evidence="5">
    <location>
        <begin position="20"/>
        <end position="43"/>
    </location>
</feature>
<evidence type="ECO:0000256" key="2">
    <source>
        <dbReference type="ARBA" id="ARBA00022692"/>
    </source>
</evidence>
<evidence type="ECO:0000256" key="5">
    <source>
        <dbReference type="SAM" id="Phobius"/>
    </source>
</evidence>
<keyword evidence="8" id="KW-1185">Reference proteome</keyword>
<feature type="transmembrane region" description="Helical" evidence="5">
    <location>
        <begin position="55"/>
        <end position="72"/>
    </location>
</feature>
<dbReference type="PANTHER" id="PTHR37422:SF17">
    <property type="entry name" value="O-ANTIGEN LIGASE"/>
    <property type="match status" value="1"/>
</dbReference>
<evidence type="ECO:0000256" key="4">
    <source>
        <dbReference type="ARBA" id="ARBA00023136"/>
    </source>
</evidence>
<reference evidence="7 8" key="1">
    <citation type="submission" date="2018-07" db="EMBL/GenBank/DDBJ databases">
        <title>Genomic Encyclopedia of Type Strains, Phase III (KMG-III): the genomes of soil and plant-associated and newly described type strains.</title>
        <authorList>
            <person name="Whitman W."/>
        </authorList>
    </citation>
    <scope>NUCLEOTIDE SEQUENCE [LARGE SCALE GENOMIC DNA]</scope>
    <source>
        <strain evidence="7 8">CECT 8487</strain>
    </source>
</reference>
<evidence type="ECO:0000313" key="8">
    <source>
        <dbReference type="Proteomes" id="UP000256629"/>
    </source>
</evidence>
<feature type="transmembrane region" description="Helical" evidence="5">
    <location>
        <begin position="110"/>
        <end position="130"/>
    </location>
</feature>
<dbReference type="InterPro" id="IPR051533">
    <property type="entry name" value="WaaL-like"/>
</dbReference>
<dbReference type="PANTHER" id="PTHR37422">
    <property type="entry name" value="TEICHURONIC ACID BIOSYNTHESIS PROTEIN TUAE"/>
    <property type="match status" value="1"/>
</dbReference>
<dbReference type="Pfam" id="PF04932">
    <property type="entry name" value="Wzy_C"/>
    <property type="match status" value="1"/>
</dbReference>
<feature type="transmembrane region" description="Helical" evidence="5">
    <location>
        <begin position="84"/>
        <end position="103"/>
    </location>
</feature>
<protein>
    <submittedName>
        <fullName evidence="7">O-antigen ligase</fullName>
    </submittedName>
</protein>
<feature type="transmembrane region" description="Helical" evidence="5">
    <location>
        <begin position="214"/>
        <end position="231"/>
    </location>
</feature>
<dbReference type="Proteomes" id="UP000256629">
    <property type="component" value="Unassembled WGS sequence"/>
</dbReference>
<dbReference type="RefSeq" id="WP_181896371.1">
    <property type="nucleotide sequence ID" value="NZ_QRDX01000003.1"/>
</dbReference>
<feature type="transmembrane region" description="Helical" evidence="5">
    <location>
        <begin position="377"/>
        <end position="395"/>
    </location>
</feature>
<dbReference type="AlphaFoldDB" id="A0A3D9HHB0"/>
<feature type="transmembrane region" description="Helical" evidence="5">
    <location>
        <begin position="165"/>
        <end position="185"/>
    </location>
</feature>
<dbReference type="EMBL" id="QRDX01000003">
    <property type="protein sequence ID" value="RED48932.1"/>
    <property type="molecule type" value="Genomic_DNA"/>
</dbReference>
<proteinExistence type="predicted"/>
<evidence type="ECO:0000259" key="6">
    <source>
        <dbReference type="Pfam" id="PF04932"/>
    </source>
</evidence>
<feature type="transmembrane region" description="Helical" evidence="5">
    <location>
        <begin position="236"/>
        <end position="253"/>
    </location>
</feature>
<feature type="transmembrane region" description="Helical" evidence="5">
    <location>
        <begin position="192"/>
        <end position="208"/>
    </location>
</feature>
<accession>A0A3D9HHB0</accession>
<feature type="transmembrane region" description="Helical" evidence="5">
    <location>
        <begin position="401"/>
        <end position="417"/>
    </location>
</feature>
<organism evidence="7 8">
    <name type="scientific">Seonamhaeicola aphaedonensis</name>
    <dbReference type="NCBI Taxonomy" id="1461338"/>
    <lineage>
        <taxon>Bacteria</taxon>
        <taxon>Pseudomonadati</taxon>
        <taxon>Bacteroidota</taxon>
        <taxon>Flavobacteriia</taxon>
        <taxon>Flavobacteriales</taxon>
        <taxon>Flavobacteriaceae</taxon>
    </lineage>
</organism>